<dbReference type="Proteomes" id="UP000002499">
    <property type="component" value="Unassembled WGS sequence"/>
</dbReference>
<dbReference type="OrthoDB" id="5244857at2759"/>
<dbReference type="HOGENOM" id="CLU_351267_0_0_1"/>
<feature type="compositionally biased region" description="Polar residues" evidence="2">
    <location>
        <begin position="61"/>
        <end position="71"/>
    </location>
</feature>
<dbReference type="AlphaFoldDB" id="E9E6N6"/>
<dbReference type="InParanoid" id="E9E6N6"/>
<keyword evidence="1" id="KW-0833">Ubl conjugation pathway</keyword>
<evidence type="ECO:0000256" key="1">
    <source>
        <dbReference type="ARBA" id="ARBA00022786"/>
    </source>
</evidence>
<dbReference type="Pfam" id="PF10471">
    <property type="entry name" value="ANAPC_CDC26"/>
    <property type="match status" value="1"/>
</dbReference>
<dbReference type="InterPro" id="IPR018860">
    <property type="entry name" value="APC_suCDC26"/>
</dbReference>
<feature type="compositionally biased region" description="Polar residues" evidence="2">
    <location>
        <begin position="472"/>
        <end position="481"/>
    </location>
</feature>
<feature type="region of interest" description="Disordered" evidence="2">
    <location>
        <begin position="779"/>
        <end position="818"/>
    </location>
</feature>
<dbReference type="OMA" id="YQIAIQG"/>
<feature type="region of interest" description="Disordered" evidence="2">
    <location>
        <begin position="457"/>
        <end position="495"/>
    </location>
</feature>
<feature type="region of interest" description="Disordered" evidence="2">
    <location>
        <begin position="297"/>
        <end position="358"/>
    </location>
</feature>
<dbReference type="GO" id="GO:0005680">
    <property type="term" value="C:anaphase-promoting complex"/>
    <property type="evidence" value="ECO:0007669"/>
    <property type="project" value="InterPro"/>
</dbReference>
<feature type="region of interest" description="Disordered" evidence="2">
    <location>
        <begin position="378"/>
        <end position="440"/>
    </location>
</feature>
<feature type="region of interest" description="Disordered" evidence="2">
    <location>
        <begin position="58"/>
        <end position="77"/>
    </location>
</feature>
<keyword evidence="4" id="KW-1185">Reference proteome</keyword>
<feature type="region of interest" description="Disordered" evidence="2">
    <location>
        <begin position="508"/>
        <end position="533"/>
    </location>
</feature>
<gene>
    <name evidence="3" type="ORF">MAC_05534</name>
</gene>
<reference evidence="3 4" key="1">
    <citation type="journal article" date="2011" name="PLoS Genet.">
        <title>Genome sequencing and comparative transcriptomics of the model entomopathogenic fungi Metarhizium anisopliae and M. acridum.</title>
        <authorList>
            <person name="Gao Q."/>
            <person name="Jin K."/>
            <person name="Ying S.H."/>
            <person name="Zhang Y."/>
            <person name="Xiao G."/>
            <person name="Shang Y."/>
            <person name="Duan Z."/>
            <person name="Hu X."/>
            <person name="Xie X.Q."/>
            <person name="Zhou G."/>
            <person name="Peng G."/>
            <person name="Luo Z."/>
            <person name="Huang W."/>
            <person name="Wang B."/>
            <person name="Fang W."/>
            <person name="Wang S."/>
            <person name="Zhong Y."/>
            <person name="Ma L.J."/>
            <person name="St Leger R.J."/>
            <person name="Zhao G.P."/>
            <person name="Pei Y."/>
            <person name="Feng M.G."/>
            <person name="Xia Y."/>
            <person name="Wang C."/>
        </authorList>
    </citation>
    <scope>NUCLEOTIDE SEQUENCE [LARGE SCALE GENOMIC DNA]</scope>
    <source>
        <strain evidence="3 4">CQMa 102</strain>
    </source>
</reference>
<organism evidence="4">
    <name type="scientific">Metarhizium acridum (strain CQMa 102)</name>
    <dbReference type="NCBI Taxonomy" id="655827"/>
    <lineage>
        <taxon>Eukaryota</taxon>
        <taxon>Fungi</taxon>
        <taxon>Dikarya</taxon>
        <taxon>Ascomycota</taxon>
        <taxon>Pezizomycotina</taxon>
        <taxon>Sordariomycetes</taxon>
        <taxon>Hypocreomycetidae</taxon>
        <taxon>Hypocreales</taxon>
        <taxon>Clavicipitaceae</taxon>
        <taxon>Metarhizium</taxon>
    </lineage>
</organism>
<feature type="compositionally biased region" description="Polar residues" evidence="2">
    <location>
        <begin position="344"/>
        <end position="353"/>
    </location>
</feature>
<accession>E9E6N6</accession>
<evidence type="ECO:0000313" key="3">
    <source>
        <dbReference type="EMBL" id="EFY88482.1"/>
    </source>
</evidence>
<dbReference type="GO" id="GO:0031145">
    <property type="term" value="P:anaphase-promoting complex-dependent catabolic process"/>
    <property type="evidence" value="ECO:0007669"/>
    <property type="project" value="InterPro"/>
</dbReference>
<feature type="compositionally biased region" description="Low complexity" evidence="2">
    <location>
        <begin position="412"/>
        <end position="432"/>
    </location>
</feature>
<protein>
    <submittedName>
        <fullName evidence="3">Uncharacterized protein</fullName>
    </submittedName>
</protein>
<dbReference type="EMBL" id="GL698511">
    <property type="protein sequence ID" value="EFY88482.1"/>
    <property type="molecule type" value="Genomic_DNA"/>
</dbReference>
<feature type="region of interest" description="Disordered" evidence="2">
    <location>
        <begin position="699"/>
        <end position="733"/>
    </location>
</feature>
<evidence type="ECO:0000256" key="2">
    <source>
        <dbReference type="SAM" id="MobiDB-lite"/>
    </source>
</evidence>
<feature type="compositionally biased region" description="Basic and acidic residues" evidence="2">
    <location>
        <begin position="806"/>
        <end position="818"/>
    </location>
</feature>
<proteinExistence type="predicted"/>
<feature type="compositionally biased region" description="Basic and acidic residues" evidence="2">
    <location>
        <begin position="383"/>
        <end position="410"/>
    </location>
</feature>
<sequence length="818" mass="90086">MSYDPLSIPLRSNGWLTSLLNSRPNILFYCCSVGSLGLHEQQARLGKMESLTVGTMGRASANPQLSSSPSRLNHRRAQSLDECPSHRMQLKNTSRSLLWLPSVRRQRSISPVLIRSDDDDGDRALSPLPPAKLRVPGISPAVSVHAYEGSKEDALGKRSVDAGSVTRTRWSELPTAEQNRGPTRRNSQHIAGQYEQCMDKSREPSERSFSPFSDSAVTMMQDGCLERLVVTPSLGHHDAWTQSVQLMIKETADAFEQVHETMDDSSLTSWLHDLPETSETTKRPETPADFAAPHITTHHHQEQEDITSNRPTPSKRAKPPIDKPLPLCPETRSMNVLKKESKKASQPRTSQPTKPARWAVSNGVAQLFSGTRFKRVQADEMLTPEKTEEVRARRIDKDQQPSSFEGRDSSDSSDSTWSQQTTTSSAKSNKNNSKAEKPSVLPLDQAVIHADFSLPSTSMQKATVPRTRSKSDTTVLTSNVYPLNPPPKNPQRFVSTNTKARLSTIPEVESEDELEELAGRPSVDHSLRSQESGDLVKRGRVACQVGDSYVNSDEEMDDSIDSGAYQIAIQGLTSGDSQMVTYDDDENDLADDMTAWFSTFGFETHGELIPDGAASPWSLSSHSITSTSPSTVGGDAEAPIPVSSEDGYAFAEPIRFFRSHAPPRKWRPEEDSANHYTLRYTRTAPLVVGDGERDCVSEQVAESADLSRVKSPSTQTDIHPSALPPREENPPLAATMLRRPPTTLQITAEDVAAYEDRRANEALAAAQQARAEAQAYAQAQAQAQAQAHAQAQMEGVQESPGAVGRRVREERLGITRRR</sequence>
<name>E9E6N6_METAQ</name>
<dbReference type="eggNOG" id="ENOG502R9KJ">
    <property type="taxonomic scope" value="Eukaryota"/>
</dbReference>
<evidence type="ECO:0000313" key="4">
    <source>
        <dbReference type="Proteomes" id="UP000002499"/>
    </source>
</evidence>
<feature type="compositionally biased region" description="Low complexity" evidence="2">
    <location>
        <begin position="779"/>
        <end position="792"/>
    </location>
</feature>